<proteinExistence type="predicted"/>
<gene>
    <name evidence="1" type="ORF">BYL167_LOCUS63971</name>
</gene>
<evidence type="ECO:0000313" key="2">
    <source>
        <dbReference type="Proteomes" id="UP000681967"/>
    </source>
</evidence>
<dbReference type="Proteomes" id="UP000681967">
    <property type="component" value="Unassembled WGS sequence"/>
</dbReference>
<accession>A0A8S3F2K4</accession>
<dbReference type="EMBL" id="CAJOBH010237759">
    <property type="protein sequence ID" value="CAF5097759.1"/>
    <property type="molecule type" value="Genomic_DNA"/>
</dbReference>
<protein>
    <submittedName>
        <fullName evidence="1">Uncharacterized protein</fullName>
    </submittedName>
</protein>
<organism evidence="1 2">
    <name type="scientific">Rotaria magnacalcarata</name>
    <dbReference type="NCBI Taxonomy" id="392030"/>
    <lineage>
        <taxon>Eukaryota</taxon>
        <taxon>Metazoa</taxon>
        <taxon>Spiralia</taxon>
        <taxon>Gnathifera</taxon>
        <taxon>Rotifera</taxon>
        <taxon>Eurotatoria</taxon>
        <taxon>Bdelloidea</taxon>
        <taxon>Philodinida</taxon>
        <taxon>Philodinidae</taxon>
        <taxon>Rotaria</taxon>
    </lineage>
</organism>
<feature type="non-terminal residue" evidence="1">
    <location>
        <position position="1"/>
    </location>
</feature>
<evidence type="ECO:0000313" key="1">
    <source>
        <dbReference type="EMBL" id="CAF5097759.1"/>
    </source>
</evidence>
<reference evidence="1" key="1">
    <citation type="submission" date="2021-02" db="EMBL/GenBank/DDBJ databases">
        <authorList>
            <person name="Nowell W R."/>
        </authorList>
    </citation>
    <scope>NUCLEOTIDE SEQUENCE</scope>
</reference>
<name>A0A8S3F2K4_9BILA</name>
<comment type="caution">
    <text evidence="1">The sequence shown here is derived from an EMBL/GenBank/DDBJ whole genome shotgun (WGS) entry which is preliminary data.</text>
</comment>
<sequence length="33" mass="4008">DIGTKFMYLLVFFNDEHFFIAENNSGRLRFDIH</sequence>
<dbReference type="AlphaFoldDB" id="A0A8S3F2K4"/>